<feature type="transmembrane region" description="Helical" evidence="1">
    <location>
        <begin position="38"/>
        <end position="58"/>
    </location>
</feature>
<sequence>MTDLERELRATLLEAGQQALFVDDLATRAVRPIRRRRTWLASSLAVATVAAAGVAVAVTGPGGNENAGVSTPSTSETTQTLTRALIGTWRPVDIVGFDRSKLSLAHSTRAAVTFDTNGKWGGTDGCNGIGGTYRASDDGTITADTSGAVTLMGCDNVPNRGVLHKAARFTIDGRALTFYAADGRRLGTYERPTGTPSIITECPREVVPEAFGAGPDGAFVPPNPTDVLVCRYEFPDLRLTERRVIPRTEAVKLAAELNRAEGPPRGYKCPAPALWEAWVFRGASQVVVKAGWCNVVVGQTRNVKTPPGWLRYP</sequence>
<dbReference type="Gene3D" id="2.40.128.270">
    <property type="match status" value="1"/>
</dbReference>
<dbReference type="Proteomes" id="UP000295573">
    <property type="component" value="Unassembled WGS sequence"/>
</dbReference>
<dbReference type="Pfam" id="PF03724">
    <property type="entry name" value="META"/>
    <property type="match status" value="1"/>
</dbReference>
<protein>
    <submittedName>
        <fullName evidence="3">Heat shock protein HslJ</fullName>
    </submittedName>
</protein>
<proteinExistence type="predicted"/>
<keyword evidence="1" id="KW-0812">Transmembrane</keyword>
<dbReference type="RefSeq" id="WP_132152603.1">
    <property type="nucleotide sequence ID" value="NZ_SLWR01000009.1"/>
</dbReference>
<keyword evidence="1" id="KW-1133">Transmembrane helix</keyword>
<evidence type="ECO:0000256" key="1">
    <source>
        <dbReference type="SAM" id="Phobius"/>
    </source>
</evidence>
<dbReference type="EMBL" id="SLWR01000009">
    <property type="protein sequence ID" value="TCO44926.1"/>
    <property type="molecule type" value="Genomic_DNA"/>
</dbReference>
<feature type="domain" description="DUF306" evidence="2">
    <location>
        <begin position="106"/>
        <end position="189"/>
    </location>
</feature>
<dbReference type="AlphaFoldDB" id="A0A4R2IKT7"/>
<keyword evidence="3" id="KW-0346">Stress response</keyword>
<evidence type="ECO:0000259" key="2">
    <source>
        <dbReference type="Pfam" id="PF03724"/>
    </source>
</evidence>
<evidence type="ECO:0000313" key="3">
    <source>
        <dbReference type="EMBL" id="TCO44926.1"/>
    </source>
</evidence>
<name>A0A4R2IKT7_9ACTN</name>
<organism evidence="3 4">
    <name type="scientific">Kribbella antiqua</name>
    <dbReference type="NCBI Taxonomy" id="2512217"/>
    <lineage>
        <taxon>Bacteria</taxon>
        <taxon>Bacillati</taxon>
        <taxon>Actinomycetota</taxon>
        <taxon>Actinomycetes</taxon>
        <taxon>Propionibacteriales</taxon>
        <taxon>Kribbellaceae</taxon>
        <taxon>Kribbella</taxon>
    </lineage>
</organism>
<gene>
    <name evidence="3" type="ORF">EV646_10998</name>
</gene>
<keyword evidence="1" id="KW-0472">Membrane</keyword>
<accession>A0A4R2IKT7</accession>
<reference evidence="3 4" key="1">
    <citation type="journal article" date="2015" name="Stand. Genomic Sci.">
        <title>Genomic Encyclopedia of Bacterial and Archaeal Type Strains, Phase III: the genomes of soil and plant-associated and newly described type strains.</title>
        <authorList>
            <person name="Whitman W.B."/>
            <person name="Woyke T."/>
            <person name="Klenk H.P."/>
            <person name="Zhou Y."/>
            <person name="Lilburn T.G."/>
            <person name="Beck B.J."/>
            <person name="De Vos P."/>
            <person name="Vandamme P."/>
            <person name="Eisen J.A."/>
            <person name="Garrity G."/>
            <person name="Hugenholtz P."/>
            <person name="Kyrpides N.C."/>
        </authorList>
    </citation>
    <scope>NUCLEOTIDE SEQUENCE [LARGE SCALE GENOMIC DNA]</scope>
    <source>
        <strain evidence="3 4">VKM Ac-2541</strain>
    </source>
</reference>
<comment type="caution">
    <text evidence="3">The sequence shown here is derived from an EMBL/GenBank/DDBJ whole genome shotgun (WGS) entry which is preliminary data.</text>
</comment>
<evidence type="ECO:0000313" key="4">
    <source>
        <dbReference type="Proteomes" id="UP000295573"/>
    </source>
</evidence>
<keyword evidence="4" id="KW-1185">Reference proteome</keyword>
<dbReference type="OrthoDB" id="4990393at2"/>
<dbReference type="InterPro" id="IPR038670">
    <property type="entry name" value="HslJ-like_sf"/>
</dbReference>
<dbReference type="InterPro" id="IPR005184">
    <property type="entry name" value="DUF306_Meta_HslJ"/>
</dbReference>